<dbReference type="Proteomes" id="UP000695000">
    <property type="component" value="Unplaced"/>
</dbReference>
<reference evidence="3" key="1">
    <citation type="submission" date="2025-08" db="UniProtKB">
        <authorList>
            <consortium name="RefSeq"/>
        </authorList>
    </citation>
    <scope>IDENTIFICATION</scope>
    <source>
        <tissue evidence="3">Whole Larva</tissue>
    </source>
</reference>
<organism evidence="2 3">
    <name type="scientific">Nicrophorus vespilloides</name>
    <name type="common">Boreal carrion beetle</name>
    <dbReference type="NCBI Taxonomy" id="110193"/>
    <lineage>
        <taxon>Eukaryota</taxon>
        <taxon>Metazoa</taxon>
        <taxon>Ecdysozoa</taxon>
        <taxon>Arthropoda</taxon>
        <taxon>Hexapoda</taxon>
        <taxon>Insecta</taxon>
        <taxon>Pterygota</taxon>
        <taxon>Neoptera</taxon>
        <taxon>Endopterygota</taxon>
        <taxon>Coleoptera</taxon>
        <taxon>Polyphaga</taxon>
        <taxon>Staphyliniformia</taxon>
        <taxon>Silphidae</taxon>
        <taxon>Nicrophorinae</taxon>
        <taxon>Nicrophorus</taxon>
    </lineage>
</organism>
<feature type="region of interest" description="Disordered" evidence="1">
    <location>
        <begin position="1"/>
        <end position="62"/>
    </location>
</feature>
<evidence type="ECO:0000313" key="2">
    <source>
        <dbReference type="Proteomes" id="UP000695000"/>
    </source>
</evidence>
<dbReference type="GeneID" id="108559065"/>
<evidence type="ECO:0000256" key="1">
    <source>
        <dbReference type="SAM" id="MobiDB-lite"/>
    </source>
</evidence>
<protein>
    <submittedName>
        <fullName evidence="3">Uncharacterized protein LOC108559065</fullName>
    </submittedName>
</protein>
<dbReference type="RefSeq" id="XP_017771683.1">
    <property type="nucleotide sequence ID" value="XM_017916194.1"/>
</dbReference>
<keyword evidence="2" id="KW-1185">Reference proteome</keyword>
<gene>
    <name evidence="3" type="primary">LOC108559065</name>
</gene>
<name>A0ABM1MAT3_NICVS</name>
<proteinExistence type="predicted"/>
<accession>A0ABM1MAT3</accession>
<sequence length="169" mass="19799">MHSENEDDPGSSSEWKEDDKKKVKRRRSNRKTKKIRFSLDYSSNDDSDQDWNHTRKGKGSAKRKINIGPVEVDSSYTSGSFLIAKLDMQNFDQLNPPHIWRIDGKFLLQKFEPFIEDKKLKYRNTSIYTGWSPEEKCKYEPLEDINIILQTSHKLVLSLNAKHLNPEVN</sequence>
<evidence type="ECO:0000313" key="3">
    <source>
        <dbReference type="RefSeq" id="XP_017771683.1"/>
    </source>
</evidence>
<feature type="compositionally biased region" description="Basic residues" evidence="1">
    <location>
        <begin position="22"/>
        <end position="36"/>
    </location>
</feature>